<proteinExistence type="predicted"/>
<dbReference type="KEGG" id="aaco:K1I37_10695"/>
<gene>
    <name evidence="1" type="ORF">K1I37_10695</name>
</gene>
<name>T0DN80_ALIAG</name>
<dbReference type="RefSeq" id="WP_021295517.1">
    <property type="nucleotide sequence ID" value="NZ_AURB01000074.1"/>
</dbReference>
<dbReference type="OrthoDB" id="2377179at2"/>
<dbReference type="STRING" id="1356854.N007_21030"/>
<dbReference type="EMBL" id="CP080467">
    <property type="protein sequence ID" value="UNO47215.1"/>
    <property type="molecule type" value="Genomic_DNA"/>
</dbReference>
<dbReference type="Proteomes" id="UP000829401">
    <property type="component" value="Chromosome"/>
</dbReference>
<keyword evidence="2" id="KW-1185">Reference proteome</keyword>
<organism evidence="1 2">
    <name type="scientific">Alicyclobacillus acidoterrestris (strain ATCC 49025 / DSM 3922 / CIP 106132 / NCIMB 13137 / GD3B)</name>
    <dbReference type="NCBI Taxonomy" id="1356854"/>
    <lineage>
        <taxon>Bacteria</taxon>
        <taxon>Bacillati</taxon>
        <taxon>Bacillota</taxon>
        <taxon>Bacilli</taxon>
        <taxon>Bacillales</taxon>
        <taxon>Alicyclobacillaceae</taxon>
        <taxon>Alicyclobacillus</taxon>
    </lineage>
</organism>
<protein>
    <submittedName>
        <fullName evidence="1">Uncharacterized protein</fullName>
    </submittedName>
</protein>
<evidence type="ECO:0000313" key="1">
    <source>
        <dbReference type="EMBL" id="UNO47215.1"/>
    </source>
</evidence>
<sequence length="69" mass="7712">MVVMLYVAGLLFTFLIAYALGRVVGLSQGRRKAEAEVPIMLRSVYQLESRCPICDDGREYLACDLQNQG</sequence>
<evidence type="ECO:0000313" key="2">
    <source>
        <dbReference type="Proteomes" id="UP000829401"/>
    </source>
</evidence>
<accession>A0A9E7CR42</accession>
<accession>T0DN80</accession>
<dbReference type="AlphaFoldDB" id="T0DN80"/>
<reference evidence="2" key="1">
    <citation type="journal article" date="2022" name="G3 (Bethesda)">
        <title>Unveiling the complete genome sequence of Alicyclobacillus acidoterrestris DSM 3922T, a taint-producing strain.</title>
        <authorList>
            <person name="Leonardo I.C."/>
            <person name="Barreto Crespo M.T."/>
            <person name="Gaspar F.B."/>
        </authorList>
    </citation>
    <scope>NUCLEOTIDE SEQUENCE [LARGE SCALE GENOMIC DNA]</scope>
    <source>
        <strain evidence="2">DSM 3922</strain>
    </source>
</reference>